<feature type="domain" description="ACT" evidence="1">
    <location>
        <begin position="70"/>
        <end position="140"/>
    </location>
</feature>
<dbReference type="Proteomes" id="UP000309454">
    <property type="component" value="Unassembled WGS sequence"/>
</dbReference>
<dbReference type="SUPFAM" id="SSF55021">
    <property type="entry name" value="ACT-like"/>
    <property type="match status" value="2"/>
</dbReference>
<dbReference type="EMBL" id="JACHYA010000001">
    <property type="protein sequence ID" value="MBB3170643.1"/>
    <property type="molecule type" value="Genomic_DNA"/>
</dbReference>
<dbReference type="InterPro" id="IPR045865">
    <property type="entry name" value="ACT-like_dom_sf"/>
</dbReference>
<dbReference type="RefSeq" id="WP_123184529.1">
    <property type="nucleotide sequence ID" value="NZ_CANPEU010000001.1"/>
</dbReference>
<name>A0A3N0AC96_9ACTN</name>
<proteinExistence type="predicted"/>
<protein>
    <submittedName>
        <fullName evidence="3">Amino acid-binding protein</fullName>
    </submittedName>
</protein>
<dbReference type="InterPro" id="IPR045739">
    <property type="entry name" value="ACT_dom_pair"/>
</dbReference>
<dbReference type="PANTHER" id="PTHR40099">
    <property type="entry name" value="ACETOLACTATE SYNTHASE, SMALL SUBUNIT"/>
    <property type="match status" value="1"/>
</dbReference>
<dbReference type="EMBL" id="SSTM01000001">
    <property type="protein sequence ID" value="TJW12149.1"/>
    <property type="molecule type" value="Genomic_DNA"/>
</dbReference>
<evidence type="ECO:0000313" key="2">
    <source>
        <dbReference type="EMBL" id="MBB3170643.1"/>
    </source>
</evidence>
<gene>
    <name evidence="3" type="ORF">E5982_00625</name>
    <name evidence="2" type="ORF">FHR31_000423</name>
</gene>
<dbReference type="AlphaFoldDB" id="A0A3N0AC96"/>
<dbReference type="Pfam" id="PF19571">
    <property type="entry name" value="ACT_8"/>
    <property type="match status" value="1"/>
</dbReference>
<accession>A0A3N0AC96</accession>
<reference evidence="2 5" key="2">
    <citation type="submission" date="2020-08" db="EMBL/GenBank/DDBJ databases">
        <title>Sequencing the genomes of 1000 actinobacteria strains.</title>
        <authorList>
            <person name="Klenk H.-P."/>
        </authorList>
    </citation>
    <scope>NUCLEOTIDE SEQUENCE [LARGE SCALE GENOMIC DNA]</scope>
    <source>
        <strain evidence="2 5">DSM 22242</strain>
    </source>
</reference>
<dbReference type="OrthoDB" id="9790662at2"/>
<dbReference type="PROSITE" id="PS51671">
    <property type="entry name" value="ACT"/>
    <property type="match status" value="1"/>
</dbReference>
<comment type="caution">
    <text evidence="2">The sequence shown here is derived from an EMBL/GenBank/DDBJ whole genome shotgun (WGS) entry which is preliminary data.</text>
</comment>
<evidence type="ECO:0000259" key="1">
    <source>
        <dbReference type="PROSITE" id="PS51671"/>
    </source>
</evidence>
<dbReference type="Proteomes" id="UP000530850">
    <property type="component" value="Unassembled WGS sequence"/>
</dbReference>
<keyword evidence="4" id="KW-1185">Reference proteome</keyword>
<organism evidence="2 5">
    <name type="scientific">Parvibacter caecicola</name>
    <dbReference type="NCBI Taxonomy" id="747645"/>
    <lineage>
        <taxon>Bacteria</taxon>
        <taxon>Bacillati</taxon>
        <taxon>Actinomycetota</taxon>
        <taxon>Coriobacteriia</taxon>
        <taxon>Coriobacteriales</taxon>
        <taxon>Coriobacteriaceae</taxon>
        <taxon>Parvibacter</taxon>
    </lineage>
</organism>
<reference evidence="3 4" key="1">
    <citation type="submission" date="2019-04" db="EMBL/GenBank/DDBJ databases">
        <title>Microbes associate with the intestines of laboratory mice.</title>
        <authorList>
            <person name="Navarre W."/>
            <person name="Wong E."/>
            <person name="Huang K.C."/>
            <person name="Tropini C."/>
            <person name="Ng K."/>
            <person name="Yu B."/>
        </authorList>
    </citation>
    <scope>NUCLEOTIDE SEQUENCE [LARGE SCALE GENOMIC DNA]</scope>
    <source>
        <strain evidence="3 4">NM48_B13</strain>
    </source>
</reference>
<evidence type="ECO:0000313" key="3">
    <source>
        <dbReference type="EMBL" id="TJW12149.1"/>
    </source>
</evidence>
<sequence length="140" mass="15193">MITQVTIFLENDNGRLAEAVRVISDAGLNMRALFLADTATFGLARIFCDKPQVAVEQLTAAGLRASATSVVAVRLPDQPGALAHLLEFCDSRHFSIEYGYCFTVDDGSAIDVLKINNPEVEEALVEEGFALVSPEEVYDL</sequence>
<dbReference type="PANTHER" id="PTHR40099:SF1">
    <property type="entry name" value="ACETOLACTATE SYNTHASE, SMALL SUBUNIT"/>
    <property type="match status" value="1"/>
</dbReference>
<dbReference type="InterPro" id="IPR002912">
    <property type="entry name" value="ACT_dom"/>
</dbReference>
<evidence type="ECO:0000313" key="4">
    <source>
        <dbReference type="Proteomes" id="UP000309454"/>
    </source>
</evidence>
<dbReference type="GeneID" id="93355828"/>
<evidence type="ECO:0000313" key="5">
    <source>
        <dbReference type="Proteomes" id="UP000530850"/>
    </source>
</evidence>
<dbReference type="Gene3D" id="3.30.2130.10">
    <property type="entry name" value="VC0802-like"/>
    <property type="match status" value="1"/>
</dbReference>